<keyword evidence="1" id="KW-0597">Phosphoprotein</keyword>
<dbReference type="CDD" id="cd00088">
    <property type="entry name" value="HPT"/>
    <property type="match status" value="1"/>
</dbReference>
<evidence type="ECO:0000256" key="1">
    <source>
        <dbReference type="PROSITE-ProRule" id="PRU00110"/>
    </source>
</evidence>
<proteinExistence type="predicted"/>
<comment type="caution">
    <text evidence="3">The sequence shown here is derived from an EMBL/GenBank/DDBJ whole genome shotgun (WGS) entry which is preliminary data.</text>
</comment>
<organism evidence="3 4">
    <name type="scientific">Jutongia hominis</name>
    <dbReference type="NCBI Taxonomy" id="2763664"/>
    <lineage>
        <taxon>Bacteria</taxon>
        <taxon>Bacillati</taxon>
        <taxon>Bacillota</taxon>
        <taxon>Clostridia</taxon>
        <taxon>Lachnospirales</taxon>
        <taxon>Lachnospiraceae</taxon>
        <taxon>Jutongia</taxon>
    </lineage>
</organism>
<evidence type="ECO:0000259" key="2">
    <source>
        <dbReference type="PROSITE" id="PS50894"/>
    </source>
</evidence>
<evidence type="ECO:0000313" key="4">
    <source>
        <dbReference type="Proteomes" id="UP000637513"/>
    </source>
</evidence>
<dbReference type="SUPFAM" id="SSF47226">
    <property type="entry name" value="Histidine-containing phosphotransfer domain, HPT domain"/>
    <property type="match status" value="1"/>
</dbReference>
<feature type="modified residue" description="Phosphohistidine" evidence="1">
    <location>
        <position position="60"/>
    </location>
</feature>
<evidence type="ECO:0000313" key="3">
    <source>
        <dbReference type="EMBL" id="MBC8557366.1"/>
    </source>
</evidence>
<keyword evidence="4" id="KW-1185">Reference proteome</keyword>
<dbReference type="InterPro" id="IPR036641">
    <property type="entry name" value="HPT_dom_sf"/>
</dbReference>
<accession>A0ABR7MU88</accession>
<dbReference type="Gene3D" id="1.20.120.160">
    <property type="entry name" value="HPT domain"/>
    <property type="match status" value="1"/>
</dbReference>
<dbReference type="Pfam" id="PF01627">
    <property type="entry name" value="Hpt"/>
    <property type="match status" value="1"/>
</dbReference>
<name>A0ABR7MU88_9FIRM</name>
<feature type="domain" description="HPt" evidence="2">
    <location>
        <begin position="19"/>
        <end position="114"/>
    </location>
</feature>
<dbReference type="PROSITE" id="PS50894">
    <property type="entry name" value="HPT"/>
    <property type="match status" value="1"/>
</dbReference>
<reference evidence="3 4" key="1">
    <citation type="submission" date="2020-08" db="EMBL/GenBank/DDBJ databases">
        <title>Genome public.</title>
        <authorList>
            <person name="Liu C."/>
            <person name="Sun Q."/>
        </authorList>
    </citation>
    <scope>NUCLEOTIDE SEQUENCE [LARGE SCALE GENOMIC DNA]</scope>
    <source>
        <strain evidence="3 4">BX3</strain>
    </source>
</reference>
<dbReference type="InterPro" id="IPR008207">
    <property type="entry name" value="Sig_transdc_His_kin_Hpt_dom"/>
</dbReference>
<dbReference type="RefSeq" id="WP_249304466.1">
    <property type="nucleotide sequence ID" value="NZ_JACRSW010000027.1"/>
</dbReference>
<protein>
    <submittedName>
        <fullName evidence="3">Hpt domain-containing protein</fullName>
    </submittedName>
</protein>
<sequence>MTLSEFYSCAGGDYKEVTGRIGNEILVERFLIKFLQDPSFVQLATALEEKNVQSAFRAVHTLKGVCLNLGLTDLFEVSSALTEKLRGMDMSGYEPYFEEVQRVYHRVSGMLQQYITEKNGKQV</sequence>
<gene>
    <name evidence="3" type="ORF">H8700_06570</name>
</gene>
<dbReference type="Proteomes" id="UP000637513">
    <property type="component" value="Unassembled WGS sequence"/>
</dbReference>
<dbReference type="EMBL" id="JACRSW010000027">
    <property type="protein sequence ID" value="MBC8557366.1"/>
    <property type="molecule type" value="Genomic_DNA"/>
</dbReference>